<dbReference type="OrthoDB" id="2747330at2759"/>
<dbReference type="AlphaFoldDB" id="A0A6P8DT91"/>
<evidence type="ECO:0000256" key="6">
    <source>
        <dbReference type="PIRSR" id="PIRSR601461-1"/>
    </source>
</evidence>
<keyword evidence="7" id="KW-0732">Signal</keyword>
<dbReference type="Gene3D" id="2.40.70.10">
    <property type="entry name" value="Acid Proteases"/>
    <property type="match status" value="2"/>
</dbReference>
<evidence type="ECO:0000256" key="4">
    <source>
        <dbReference type="ARBA" id="ARBA00022801"/>
    </source>
</evidence>
<sequence length="460" mass="49641">MASVLMAVAIAALLFTIKWEAQAFSQLVLERAWTSLNQSEVLDVASLRASDLRRHFRLLGEQQGHVVPGGVVYFPLLGSGAQIGNYFYYVKAKFGTPPSEFTLQVDTGSSLSWLSCNGAAVNRSSFTLASSSTARPIKCSDRICGSDYVCGGHRRCNFVFQYDDMTGVSGYIVRDMLLFDMISGQGSRFPDRSAPVLFGCADRQSGLFSSDGIMAMGPGPDSIISLLSKQGVAPLAFSHCLSATGRGTLAFGAAVEPEMKYTPLIPSKSQKYTVQMESVAVNGQLLTIDYKDFEHGITIDSATKLVYLTREALDPLIESIVAAVSKVAPPQSYPGYQCFDISGIGSVSTIFPTVGLGFARGASIDLTPEEYLLPGPYFASPSLRCLGFQMTDRGRMVLGDLALKNKITVYDLASQRVGWVSYDCSLPMNVSSVPTTSGGSSPSRRSGSFYYIVFLLVLLY</sequence>
<keyword evidence="5" id="KW-0325">Glycoprotein</keyword>
<dbReference type="InterPro" id="IPR032799">
    <property type="entry name" value="TAXi_C"/>
</dbReference>
<feature type="chain" id="PRO_5027954393" evidence="7">
    <location>
        <begin position="24"/>
        <end position="460"/>
    </location>
</feature>
<feature type="active site" evidence="6">
    <location>
        <position position="300"/>
    </location>
</feature>
<comment type="similarity">
    <text evidence="1">Belongs to the peptidase A1 family.</text>
</comment>
<accession>A0A6P8DT91</accession>
<dbReference type="SUPFAM" id="SSF50630">
    <property type="entry name" value="Acid proteases"/>
    <property type="match status" value="1"/>
</dbReference>
<name>A0A6P8DT91_PUNGR</name>
<evidence type="ECO:0000256" key="7">
    <source>
        <dbReference type="SAM" id="SignalP"/>
    </source>
</evidence>
<evidence type="ECO:0000259" key="8">
    <source>
        <dbReference type="PROSITE" id="PS51767"/>
    </source>
</evidence>
<keyword evidence="2" id="KW-0645">Protease</keyword>
<dbReference type="PROSITE" id="PS51767">
    <property type="entry name" value="PEPTIDASE_A1"/>
    <property type="match status" value="1"/>
</dbReference>
<evidence type="ECO:0000256" key="5">
    <source>
        <dbReference type="ARBA" id="ARBA00023180"/>
    </source>
</evidence>
<evidence type="ECO:0000313" key="9">
    <source>
        <dbReference type="Proteomes" id="UP000515151"/>
    </source>
</evidence>
<keyword evidence="4" id="KW-0378">Hydrolase</keyword>
<dbReference type="Proteomes" id="UP000515151">
    <property type="component" value="Chromosome 5"/>
</dbReference>
<dbReference type="PRINTS" id="PR00792">
    <property type="entry name" value="PEPSIN"/>
</dbReference>
<feature type="domain" description="Peptidase A1" evidence="8">
    <location>
        <begin position="88"/>
        <end position="420"/>
    </location>
</feature>
<keyword evidence="3" id="KW-0064">Aspartyl protease</keyword>
<dbReference type="InterPro" id="IPR033121">
    <property type="entry name" value="PEPTIDASE_A1"/>
</dbReference>
<keyword evidence="9" id="KW-1185">Reference proteome</keyword>
<dbReference type="PANTHER" id="PTHR13683:SF856">
    <property type="entry name" value="EUKARYOTIC ASPARTYL PROTEASE FAMILY PROTEIN"/>
    <property type="match status" value="1"/>
</dbReference>
<evidence type="ECO:0000256" key="2">
    <source>
        <dbReference type="ARBA" id="ARBA00022670"/>
    </source>
</evidence>
<dbReference type="PANTHER" id="PTHR13683">
    <property type="entry name" value="ASPARTYL PROTEASES"/>
    <property type="match status" value="1"/>
</dbReference>
<evidence type="ECO:0000256" key="3">
    <source>
        <dbReference type="ARBA" id="ARBA00022750"/>
    </source>
</evidence>
<protein>
    <submittedName>
        <fullName evidence="10">Aspartic proteinase-like protein 2</fullName>
    </submittedName>
</protein>
<evidence type="ECO:0000313" key="10">
    <source>
        <dbReference type="RefSeq" id="XP_031395328.1"/>
    </source>
</evidence>
<dbReference type="InterPro" id="IPR021109">
    <property type="entry name" value="Peptidase_aspartic_dom_sf"/>
</dbReference>
<feature type="signal peptide" evidence="7">
    <location>
        <begin position="1"/>
        <end position="23"/>
    </location>
</feature>
<gene>
    <name evidence="10" type="primary">LOC116206671</name>
</gene>
<dbReference type="Pfam" id="PF14541">
    <property type="entry name" value="TAXi_C"/>
    <property type="match status" value="1"/>
</dbReference>
<dbReference type="GO" id="GO:0006508">
    <property type="term" value="P:proteolysis"/>
    <property type="evidence" value="ECO:0007669"/>
    <property type="project" value="UniProtKB-KW"/>
</dbReference>
<evidence type="ECO:0000256" key="1">
    <source>
        <dbReference type="ARBA" id="ARBA00007447"/>
    </source>
</evidence>
<dbReference type="InterPro" id="IPR032861">
    <property type="entry name" value="TAXi_N"/>
</dbReference>
<reference evidence="10" key="2">
    <citation type="submission" date="2025-08" db="UniProtKB">
        <authorList>
            <consortium name="RefSeq"/>
        </authorList>
    </citation>
    <scope>IDENTIFICATION</scope>
    <source>
        <tissue evidence="10">Leaf</tissue>
    </source>
</reference>
<proteinExistence type="inferred from homology"/>
<dbReference type="RefSeq" id="XP_031395328.1">
    <property type="nucleotide sequence ID" value="XM_031539468.1"/>
</dbReference>
<organism evidence="9 10">
    <name type="scientific">Punica granatum</name>
    <name type="common">Pomegranate</name>
    <dbReference type="NCBI Taxonomy" id="22663"/>
    <lineage>
        <taxon>Eukaryota</taxon>
        <taxon>Viridiplantae</taxon>
        <taxon>Streptophyta</taxon>
        <taxon>Embryophyta</taxon>
        <taxon>Tracheophyta</taxon>
        <taxon>Spermatophyta</taxon>
        <taxon>Magnoliopsida</taxon>
        <taxon>eudicotyledons</taxon>
        <taxon>Gunneridae</taxon>
        <taxon>Pentapetalae</taxon>
        <taxon>rosids</taxon>
        <taxon>malvids</taxon>
        <taxon>Myrtales</taxon>
        <taxon>Lythraceae</taxon>
        <taxon>Punica</taxon>
    </lineage>
</organism>
<dbReference type="CDD" id="cd05476">
    <property type="entry name" value="pepsin_A_like_plant"/>
    <property type="match status" value="1"/>
</dbReference>
<reference evidence="9" key="1">
    <citation type="journal article" date="2020" name="Plant Biotechnol. J.">
        <title>The pomegranate (Punica granatum L.) draft genome dissects genetic divergence between soft- and hard-seeded cultivars.</title>
        <authorList>
            <person name="Luo X."/>
            <person name="Li H."/>
            <person name="Wu Z."/>
            <person name="Yao W."/>
            <person name="Zhao P."/>
            <person name="Cao D."/>
            <person name="Yu H."/>
            <person name="Li K."/>
            <person name="Poudel K."/>
            <person name="Zhao D."/>
            <person name="Zhang F."/>
            <person name="Xia X."/>
            <person name="Chen L."/>
            <person name="Wang Q."/>
            <person name="Jing D."/>
            <person name="Cao S."/>
        </authorList>
    </citation>
    <scope>NUCLEOTIDE SEQUENCE [LARGE SCALE GENOMIC DNA]</scope>
    <source>
        <strain evidence="9">cv. Tunisia</strain>
    </source>
</reference>
<dbReference type="GeneID" id="116206671"/>
<dbReference type="Pfam" id="PF14543">
    <property type="entry name" value="TAXi_N"/>
    <property type="match status" value="1"/>
</dbReference>
<feature type="active site" evidence="6">
    <location>
        <position position="106"/>
    </location>
</feature>
<dbReference type="InterPro" id="IPR034161">
    <property type="entry name" value="Pepsin-like_plant"/>
</dbReference>
<dbReference type="GO" id="GO:0004190">
    <property type="term" value="F:aspartic-type endopeptidase activity"/>
    <property type="evidence" value="ECO:0007669"/>
    <property type="project" value="UniProtKB-KW"/>
</dbReference>
<dbReference type="InterPro" id="IPR001461">
    <property type="entry name" value="Aspartic_peptidase_A1"/>
</dbReference>